<dbReference type="InterPro" id="IPR011047">
    <property type="entry name" value="Quinoprotein_ADH-like_sf"/>
</dbReference>
<feature type="non-terminal residue" evidence="2">
    <location>
        <position position="396"/>
    </location>
</feature>
<sequence>MAFVFAEERPRTSRLAPLCLVALACVFARPALATVDSANVDLVSYYHVSDFYPWVADVWGYVDQQGREFALLCKGNGLLVIDCSDPANPILASSIDAPVSGDDMKDVKTWDHYAYACQEYGDIIIVDLADPYNAVQVGAIQQRDLCSPTPCGFPEDGGSHNVFIDDKGRLFVAGVHFRSVLIYDLNADPVHPTMLAAYSNDYNHDVYAEGGTLYACSPGGSENGWEIVDENVPTAPIVLSHFTYPGVGYAHSCWATDDLQWLITGDESSGGHLYVWDISDTGAPFAVAEYVTGPGNNSIHNVQVYGHLAYISYYDQGLRVLDISDPENPVEAGWYRDTAWDNSSCSFGIYRGIWGVYAQQPSRNIYISEMCGGGLYVMRYTGETAGVDPVETVGRI</sequence>
<reference evidence="2" key="2">
    <citation type="journal article" date="2021" name="Microbiome">
        <title>Successional dynamics and alternative stable states in a saline activated sludge microbial community over 9 years.</title>
        <authorList>
            <person name="Wang Y."/>
            <person name="Ye J."/>
            <person name="Ju F."/>
            <person name="Liu L."/>
            <person name="Boyd J.A."/>
            <person name="Deng Y."/>
            <person name="Parks D.H."/>
            <person name="Jiang X."/>
            <person name="Yin X."/>
            <person name="Woodcroft B.J."/>
            <person name="Tyson G.W."/>
            <person name="Hugenholtz P."/>
            <person name="Polz M.F."/>
            <person name="Zhang T."/>
        </authorList>
    </citation>
    <scope>NUCLEOTIDE SEQUENCE</scope>
    <source>
        <strain evidence="2">HKST-UBA01</strain>
    </source>
</reference>
<dbReference type="Proteomes" id="UP000697710">
    <property type="component" value="Unassembled WGS sequence"/>
</dbReference>
<dbReference type="SUPFAM" id="SSF50998">
    <property type="entry name" value="Quinoprotein alcohol dehydrogenase-like"/>
    <property type="match status" value="1"/>
</dbReference>
<gene>
    <name evidence="2" type="ORF">KC729_19905</name>
</gene>
<accession>A0A956RSR3</accession>
<feature type="signal peptide" evidence="1">
    <location>
        <begin position="1"/>
        <end position="33"/>
    </location>
</feature>
<dbReference type="Pfam" id="PF08309">
    <property type="entry name" value="LVIVD"/>
    <property type="match status" value="2"/>
</dbReference>
<evidence type="ECO:0000256" key="1">
    <source>
        <dbReference type="SAM" id="SignalP"/>
    </source>
</evidence>
<proteinExistence type="predicted"/>
<feature type="chain" id="PRO_5036773332" evidence="1">
    <location>
        <begin position="34"/>
        <end position="396"/>
    </location>
</feature>
<reference evidence="2" key="1">
    <citation type="submission" date="2020-04" db="EMBL/GenBank/DDBJ databases">
        <authorList>
            <person name="Zhang T."/>
        </authorList>
    </citation>
    <scope>NUCLEOTIDE SEQUENCE</scope>
    <source>
        <strain evidence="2">HKST-UBA01</strain>
    </source>
</reference>
<dbReference type="GO" id="GO:0005576">
    <property type="term" value="C:extracellular region"/>
    <property type="evidence" value="ECO:0007669"/>
    <property type="project" value="TreeGrafter"/>
</dbReference>
<dbReference type="PANTHER" id="PTHR38787">
    <property type="entry name" value="REGULATORY P DOMAIN-CONTAINING PROTEIN"/>
    <property type="match status" value="1"/>
</dbReference>
<keyword evidence="1" id="KW-0732">Signal</keyword>
<dbReference type="NCBIfam" id="TIGR04312">
    <property type="entry name" value="choice_anch_B"/>
    <property type="match status" value="1"/>
</dbReference>
<dbReference type="InterPro" id="IPR027589">
    <property type="entry name" value="Choice_anch_B"/>
</dbReference>
<dbReference type="EMBL" id="JAGQHR010000918">
    <property type="protein sequence ID" value="MCA9729959.1"/>
    <property type="molecule type" value="Genomic_DNA"/>
</dbReference>
<dbReference type="AlphaFoldDB" id="A0A956RSR3"/>
<organism evidence="2 3">
    <name type="scientific">Eiseniibacteriota bacterium</name>
    <dbReference type="NCBI Taxonomy" id="2212470"/>
    <lineage>
        <taxon>Bacteria</taxon>
        <taxon>Candidatus Eiseniibacteriota</taxon>
    </lineage>
</organism>
<dbReference type="InterPro" id="IPR013211">
    <property type="entry name" value="LVIVD"/>
</dbReference>
<protein>
    <submittedName>
        <fullName evidence="2">Choice-of-anchor B family protein</fullName>
    </submittedName>
</protein>
<dbReference type="PANTHER" id="PTHR38787:SF3">
    <property type="entry name" value="REGULATORY P DOMAIN-CONTAINING PROTEIN"/>
    <property type="match status" value="1"/>
</dbReference>
<comment type="caution">
    <text evidence="2">The sequence shown here is derived from an EMBL/GenBank/DDBJ whole genome shotgun (WGS) entry which is preliminary data.</text>
</comment>
<evidence type="ECO:0000313" key="2">
    <source>
        <dbReference type="EMBL" id="MCA9729959.1"/>
    </source>
</evidence>
<evidence type="ECO:0000313" key="3">
    <source>
        <dbReference type="Proteomes" id="UP000697710"/>
    </source>
</evidence>
<name>A0A956RSR3_UNCEI</name>